<dbReference type="EMBL" id="LIAE01010490">
    <property type="protein sequence ID" value="PAV59985.1"/>
    <property type="molecule type" value="Genomic_DNA"/>
</dbReference>
<reference evidence="2 3" key="1">
    <citation type="journal article" date="2017" name="Curr. Biol.">
        <title>Genome architecture and evolution of a unichromosomal asexual nematode.</title>
        <authorList>
            <person name="Fradin H."/>
            <person name="Zegar C."/>
            <person name="Gutwein M."/>
            <person name="Lucas J."/>
            <person name="Kovtun M."/>
            <person name="Corcoran D."/>
            <person name="Baugh L.R."/>
            <person name="Kiontke K."/>
            <person name="Gunsalus K."/>
            <person name="Fitch D.H."/>
            <person name="Piano F."/>
        </authorList>
    </citation>
    <scope>NUCLEOTIDE SEQUENCE [LARGE SCALE GENOMIC DNA]</scope>
    <source>
        <strain evidence="2">PF1309</strain>
    </source>
</reference>
<evidence type="ECO:0000313" key="3">
    <source>
        <dbReference type="Proteomes" id="UP000218231"/>
    </source>
</evidence>
<gene>
    <name evidence="2" type="ORF">WR25_18048</name>
</gene>
<dbReference type="EMBL" id="LIAE01010490">
    <property type="protein sequence ID" value="PAV59986.1"/>
    <property type="molecule type" value="Genomic_DNA"/>
</dbReference>
<dbReference type="OrthoDB" id="5855801at2759"/>
<feature type="region of interest" description="Disordered" evidence="1">
    <location>
        <begin position="312"/>
        <end position="350"/>
    </location>
</feature>
<dbReference type="EMBL" id="LIAE01010490">
    <property type="protein sequence ID" value="PAV59984.1"/>
    <property type="molecule type" value="Genomic_DNA"/>
</dbReference>
<dbReference type="SUPFAM" id="SSF82895">
    <property type="entry name" value="TSP-1 type 1 repeat"/>
    <property type="match status" value="1"/>
</dbReference>
<dbReference type="PROSITE" id="PS50092">
    <property type="entry name" value="TSP1"/>
    <property type="match status" value="1"/>
</dbReference>
<sequence length="589" mass="64222">MAGKSQIPGKYSPNRGSSSIRKLFVLYVTDQLLITFSGGISLAYGDDRNGSDEPQWASPATLIPGRIKQFSGFATPRPSLLPPGASLMYASIWANWSAWSFCANGVRIRVRACNTIKGFRCTGHNQETRPCEDIEVRPFDPSKSEFRNVIGGDYDVNDPWAEDRLEAMRQLMPSSPTKKIEAGNLHESLSNIEQDPSIVDSELSPSQNQLEKIRRALSGDGDEVVKAATLSLLKKEIRRKMRRRKMGSRVFKPKHGRLQLAAPVFVGSKINTSTSNSTESHEATTANIILPSTPLGIDEILNLKTINLTEQTKSDKKNDGVEGSSTTTQATSITQPSTLSTSPLLNSTGKSIENESTTAIFFPPISPWKPSAIAAITDMETFLKGIIRGNHEDENSSNERSSTESISTSKETTTKATTTETTTATEATTTTKATTTTTRNPLEFQTIPLPAGAEIDADESQSITKKLLKLGIVQTSSSSSKEHIGTSGEPTEIVFPTRKGLKLKTPALTTTLPTTRAIQTLATPATVLKTTSRIDALEEMKQLIAKAKTHKKKPFLKTVQSVRGEVISRIKPKRKGTLHWGEVTIKPAR</sequence>
<protein>
    <submittedName>
        <fullName evidence="2">Uncharacterized protein</fullName>
    </submittedName>
</protein>
<evidence type="ECO:0000313" key="2">
    <source>
        <dbReference type="EMBL" id="PAV59985.1"/>
    </source>
</evidence>
<dbReference type="STRING" id="2018661.A0A2A2JE93"/>
<proteinExistence type="predicted"/>
<feature type="compositionally biased region" description="Low complexity" evidence="1">
    <location>
        <begin position="324"/>
        <end position="348"/>
    </location>
</feature>
<feature type="region of interest" description="Disordered" evidence="1">
    <location>
        <begin position="389"/>
        <end position="445"/>
    </location>
</feature>
<evidence type="ECO:0000256" key="1">
    <source>
        <dbReference type="SAM" id="MobiDB-lite"/>
    </source>
</evidence>
<dbReference type="InterPro" id="IPR000884">
    <property type="entry name" value="TSP1_rpt"/>
</dbReference>
<dbReference type="EMBL" id="LIAE01010490">
    <property type="protein sequence ID" value="PAV59983.1"/>
    <property type="molecule type" value="Genomic_DNA"/>
</dbReference>
<keyword evidence="3" id="KW-1185">Reference proteome</keyword>
<accession>A0A2A2JE93</accession>
<organism evidence="2 3">
    <name type="scientific">Diploscapter pachys</name>
    <dbReference type="NCBI Taxonomy" id="2018661"/>
    <lineage>
        <taxon>Eukaryota</taxon>
        <taxon>Metazoa</taxon>
        <taxon>Ecdysozoa</taxon>
        <taxon>Nematoda</taxon>
        <taxon>Chromadorea</taxon>
        <taxon>Rhabditida</taxon>
        <taxon>Rhabditina</taxon>
        <taxon>Rhabditomorpha</taxon>
        <taxon>Rhabditoidea</taxon>
        <taxon>Rhabditidae</taxon>
        <taxon>Diploscapter</taxon>
    </lineage>
</organism>
<dbReference type="Pfam" id="PF00090">
    <property type="entry name" value="TSP_1"/>
    <property type="match status" value="1"/>
</dbReference>
<name>A0A2A2JE93_9BILA</name>
<dbReference type="InterPro" id="IPR036383">
    <property type="entry name" value="TSP1_rpt_sf"/>
</dbReference>
<dbReference type="Proteomes" id="UP000218231">
    <property type="component" value="Unassembled WGS sequence"/>
</dbReference>
<feature type="compositionally biased region" description="Low complexity" evidence="1">
    <location>
        <begin position="403"/>
        <end position="438"/>
    </location>
</feature>
<comment type="caution">
    <text evidence="2">The sequence shown here is derived from an EMBL/GenBank/DDBJ whole genome shotgun (WGS) entry which is preliminary data.</text>
</comment>
<dbReference type="AlphaFoldDB" id="A0A2A2JE93"/>